<protein>
    <submittedName>
        <fullName evidence="1">Uncharacterized protein</fullName>
    </submittedName>
</protein>
<dbReference type="AlphaFoldDB" id="A0AAE3IEK5"/>
<sequence>MMNIKIEHLIVKFKQLTFGLAGQKIIGIDNFKDKLKTADKNIVQLVCTAFAVHRIICN</sequence>
<accession>A0AAE3IEK5</accession>
<dbReference type="Proteomes" id="UP001208131">
    <property type="component" value="Unassembled WGS sequence"/>
</dbReference>
<organism evidence="1 2">
    <name type="scientific">Hominimerdicola aceti</name>
    <dbReference type="NCBI Taxonomy" id="2981726"/>
    <lineage>
        <taxon>Bacteria</taxon>
        <taxon>Bacillati</taxon>
        <taxon>Bacillota</taxon>
        <taxon>Clostridia</taxon>
        <taxon>Eubacteriales</taxon>
        <taxon>Oscillospiraceae</taxon>
        <taxon>Hominimerdicola</taxon>
    </lineage>
</organism>
<gene>
    <name evidence="1" type="ORF">OCV57_00755</name>
</gene>
<dbReference type="EMBL" id="JAOQJZ010000001">
    <property type="protein sequence ID" value="MCU6704455.1"/>
    <property type="molecule type" value="Genomic_DNA"/>
</dbReference>
<reference evidence="1 2" key="1">
    <citation type="journal article" date="2021" name="ISME Commun">
        <title>Automated analysis of genomic sequences facilitates high-throughput and comprehensive description of bacteria.</title>
        <authorList>
            <person name="Hitch T.C.A."/>
        </authorList>
    </citation>
    <scope>NUCLEOTIDE SEQUENCE [LARGE SCALE GENOMIC DNA]</scope>
    <source>
        <strain evidence="1 2">Sanger_31</strain>
    </source>
</reference>
<evidence type="ECO:0000313" key="2">
    <source>
        <dbReference type="Proteomes" id="UP001208131"/>
    </source>
</evidence>
<keyword evidence="2" id="KW-1185">Reference proteome</keyword>
<evidence type="ECO:0000313" key="1">
    <source>
        <dbReference type="EMBL" id="MCU6704455.1"/>
    </source>
</evidence>
<comment type="caution">
    <text evidence="1">The sequence shown here is derived from an EMBL/GenBank/DDBJ whole genome shotgun (WGS) entry which is preliminary data.</text>
</comment>
<name>A0AAE3IEK5_9FIRM</name>
<proteinExistence type="predicted"/>